<reference evidence="1" key="2">
    <citation type="submission" date="2021-04" db="EMBL/GenBank/DDBJ databases">
        <authorList>
            <person name="Gilroy R."/>
        </authorList>
    </citation>
    <scope>NUCLEOTIDE SEQUENCE</scope>
    <source>
        <strain evidence="1">CHK169-2315</strain>
    </source>
</reference>
<protein>
    <submittedName>
        <fullName evidence="1">Uncharacterized protein</fullName>
    </submittedName>
</protein>
<dbReference type="Proteomes" id="UP000823937">
    <property type="component" value="Unassembled WGS sequence"/>
</dbReference>
<organism evidence="1 2">
    <name type="scientific">Candidatus Pseudogracilibacillus intestinigallinarum</name>
    <dbReference type="NCBI Taxonomy" id="2838742"/>
    <lineage>
        <taxon>Bacteria</taxon>
        <taxon>Bacillati</taxon>
        <taxon>Bacillota</taxon>
        <taxon>Bacilli</taxon>
        <taxon>Bacillales</taxon>
        <taxon>Bacillaceae</taxon>
        <taxon>Pseudogracilibacillus</taxon>
    </lineage>
</organism>
<evidence type="ECO:0000313" key="2">
    <source>
        <dbReference type="Proteomes" id="UP000823937"/>
    </source>
</evidence>
<reference evidence="1" key="1">
    <citation type="journal article" date="2021" name="PeerJ">
        <title>Extensive microbial diversity within the chicken gut microbiome revealed by metagenomics and culture.</title>
        <authorList>
            <person name="Gilroy R."/>
            <person name="Ravi A."/>
            <person name="Getino M."/>
            <person name="Pursley I."/>
            <person name="Horton D.L."/>
            <person name="Alikhan N.F."/>
            <person name="Baker D."/>
            <person name="Gharbi K."/>
            <person name="Hall N."/>
            <person name="Watson M."/>
            <person name="Adriaenssens E.M."/>
            <person name="Foster-Nyarko E."/>
            <person name="Jarju S."/>
            <person name="Secka A."/>
            <person name="Antonio M."/>
            <person name="Oren A."/>
            <person name="Chaudhuri R.R."/>
            <person name="La Ragione R."/>
            <person name="Hildebrand F."/>
            <person name="Pallen M.J."/>
        </authorList>
    </citation>
    <scope>NUCLEOTIDE SEQUENCE</scope>
    <source>
        <strain evidence="1">CHK169-2315</strain>
    </source>
</reference>
<evidence type="ECO:0000313" key="1">
    <source>
        <dbReference type="EMBL" id="HIV74238.1"/>
    </source>
</evidence>
<proteinExistence type="predicted"/>
<sequence>MNIRDEVIEKINRFLREDISEQFIMNELDAVMDGRDYFYVHNKHGDGIKIRIIYYRVADVIDYRILHFKIKLHVK</sequence>
<gene>
    <name evidence="1" type="ORF">H9895_04060</name>
</gene>
<dbReference type="EMBL" id="DXHX01000057">
    <property type="protein sequence ID" value="HIV74238.1"/>
    <property type="molecule type" value="Genomic_DNA"/>
</dbReference>
<name>A0A9D1PKM2_9BACI</name>
<accession>A0A9D1PKM2</accession>
<comment type="caution">
    <text evidence="1">The sequence shown here is derived from an EMBL/GenBank/DDBJ whole genome shotgun (WGS) entry which is preliminary data.</text>
</comment>
<dbReference type="AlphaFoldDB" id="A0A9D1PKM2"/>